<dbReference type="Proteomes" id="UP000177325">
    <property type="component" value="Unassembled WGS sequence"/>
</dbReference>
<evidence type="ECO:0000313" key="1">
    <source>
        <dbReference type="EMBL" id="OGG85153.1"/>
    </source>
</evidence>
<dbReference type="EMBL" id="MFMM01000001">
    <property type="protein sequence ID" value="OGG85153.1"/>
    <property type="molecule type" value="Genomic_DNA"/>
</dbReference>
<sequence>MKVTNNTSFVVIAFGYRAPQGYAEDVEIPPGETKDVNGPYLGEMDGEACHVAILGEVICQEEPDDDDGNGYQISLGNPIYLFDDDRGITIRHHEDPAEPEVLEWRNSFQA</sequence>
<accession>A0A1F6FH23</accession>
<proteinExistence type="predicted"/>
<dbReference type="STRING" id="1798525.A3G90_03795"/>
<evidence type="ECO:0000313" key="2">
    <source>
        <dbReference type="Proteomes" id="UP000177325"/>
    </source>
</evidence>
<dbReference type="AlphaFoldDB" id="A0A1F6FH23"/>
<reference evidence="1 2" key="1">
    <citation type="journal article" date="2016" name="Nat. Commun.">
        <title>Thousands of microbial genomes shed light on interconnected biogeochemical processes in an aquifer system.</title>
        <authorList>
            <person name="Anantharaman K."/>
            <person name="Brown C.T."/>
            <person name="Hug L.A."/>
            <person name="Sharon I."/>
            <person name="Castelle C.J."/>
            <person name="Probst A.J."/>
            <person name="Thomas B.C."/>
            <person name="Singh A."/>
            <person name="Wilkins M.J."/>
            <person name="Karaoz U."/>
            <person name="Brodie E.L."/>
            <person name="Williams K.H."/>
            <person name="Hubbard S.S."/>
            <person name="Banfield J.F."/>
        </authorList>
    </citation>
    <scope>NUCLEOTIDE SEQUENCE [LARGE SCALE GENOMIC DNA]</scope>
</reference>
<protein>
    <submittedName>
        <fullName evidence="1">Uncharacterized protein</fullName>
    </submittedName>
</protein>
<comment type="caution">
    <text evidence="1">The sequence shown here is derived from an EMBL/GenBank/DDBJ whole genome shotgun (WGS) entry which is preliminary data.</text>
</comment>
<name>A0A1F6FH23_9BACT</name>
<organism evidence="1 2">
    <name type="scientific">Candidatus Kaiserbacteria bacterium RIFCSPLOWO2_12_FULL_45_26</name>
    <dbReference type="NCBI Taxonomy" id="1798525"/>
    <lineage>
        <taxon>Bacteria</taxon>
        <taxon>Candidatus Kaiseribacteriota</taxon>
    </lineage>
</organism>
<gene>
    <name evidence="1" type="ORF">A3G90_03795</name>
</gene>